<dbReference type="OrthoDB" id="9815923at2"/>
<dbReference type="InterPro" id="IPR001173">
    <property type="entry name" value="Glyco_trans_2-like"/>
</dbReference>
<keyword evidence="2" id="KW-0808">Transferase</keyword>
<protein>
    <submittedName>
        <fullName evidence="2">Glycosyltransferase involved in cell wall bisynthesis</fullName>
    </submittedName>
</protein>
<dbReference type="PANTHER" id="PTHR43630:SF2">
    <property type="entry name" value="GLYCOSYLTRANSFERASE"/>
    <property type="match status" value="1"/>
</dbReference>
<organism evidence="2 3">
    <name type="scientific">Anaerocolumna xylanovorans DSM 12503</name>
    <dbReference type="NCBI Taxonomy" id="1121345"/>
    <lineage>
        <taxon>Bacteria</taxon>
        <taxon>Bacillati</taxon>
        <taxon>Bacillota</taxon>
        <taxon>Clostridia</taxon>
        <taxon>Lachnospirales</taxon>
        <taxon>Lachnospiraceae</taxon>
        <taxon>Anaerocolumna</taxon>
    </lineage>
</organism>
<reference evidence="2 3" key="1">
    <citation type="submission" date="2016-12" db="EMBL/GenBank/DDBJ databases">
        <authorList>
            <person name="Song W.-J."/>
            <person name="Kurnit D.M."/>
        </authorList>
    </citation>
    <scope>NUCLEOTIDE SEQUENCE [LARGE SCALE GENOMIC DNA]</scope>
    <source>
        <strain evidence="2 3">DSM 12503</strain>
    </source>
</reference>
<sequence length="340" mass="39574">MITISVCMIVKNEEKVLKRCLDSLAGLADEIILVDTGSSDRTKEIAESYGCKVFDFEWVDDFSAARNFSFSKAIMDYIYVADADEVIDEINRERFFKLKQCLLPEVDIVQMLYTNQLEFNTTYNFNAEYRPKLFKRLRQFTWTDPIHETVMLDPVIYDSEIEILHMPENNHAVRDFGIFQRLIQRGISFSDKLIGMYARELFIAGKDEDFLMAEPFFESLLKQEISESRMKLIQCILVRCGRIKNDSELILKYGLKNIASGKASAEVCYEVGEYFYNQADINEAVIWYMNAAFETEAELNIHYSKDFPLERIASCYEMAGNIKEAHDYRRQAAKLRDSLI</sequence>
<evidence type="ECO:0000259" key="1">
    <source>
        <dbReference type="Pfam" id="PF00535"/>
    </source>
</evidence>
<feature type="domain" description="Glycosyltransferase 2-like" evidence="1">
    <location>
        <begin position="5"/>
        <end position="146"/>
    </location>
</feature>
<keyword evidence="3" id="KW-1185">Reference proteome</keyword>
<dbReference type="InterPro" id="IPR011990">
    <property type="entry name" value="TPR-like_helical_dom_sf"/>
</dbReference>
<dbReference type="AlphaFoldDB" id="A0A1M7Y859"/>
<accession>A0A1M7Y859</accession>
<dbReference type="EMBL" id="FRFD01000005">
    <property type="protein sequence ID" value="SHO48807.1"/>
    <property type="molecule type" value="Genomic_DNA"/>
</dbReference>
<dbReference type="Gene3D" id="1.25.40.10">
    <property type="entry name" value="Tetratricopeptide repeat domain"/>
    <property type="match status" value="1"/>
</dbReference>
<dbReference type="STRING" id="1121345.SAMN02745217_02044"/>
<dbReference type="InterPro" id="IPR029044">
    <property type="entry name" value="Nucleotide-diphossugar_trans"/>
</dbReference>
<dbReference type="Pfam" id="PF00535">
    <property type="entry name" value="Glycos_transf_2"/>
    <property type="match status" value="1"/>
</dbReference>
<dbReference type="GO" id="GO:0016740">
    <property type="term" value="F:transferase activity"/>
    <property type="evidence" value="ECO:0007669"/>
    <property type="project" value="UniProtKB-KW"/>
</dbReference>
<evidence type="ECO:0000313" key="3">
    <source>
        <dbReference type="Proteomes" id="UP000184612"/>
    </source>
</evidence>
<dbReference type="PANTHER" id="PTHR43630">
    <property type="entry name" value="POLY-BETA-1,6-N-ACETYL-D-GLUCOSAMINE SYNTHASE"/>
    <property type="match status" value="1"/>
</dbReference>
<evidence type="ECO:0000313" key="2">
    <source>
        <dbReference type="EMBL" id="SHO48807.1"/>
    </source>
</evidence>
<dbReference type="SUPFAM" id="SSF81901">
    <property type="entry name" value="HCP-like"/>
    <property type="match status" value="1"/>
</dbReference>
<name>A0A1M7Y859_9FIRM</name>
<dbReference type="CDD" id="cd02511">
    <property type="entry name" value="Beta4Glucosyltransferase"/>
    <property type="match status" value="1"/>
</dbReference>
<proteinExistence type="predicted"/>
<dbReference type="Proteomes" id="UP000184612">
    <property type="component" value="Unassembled WGS sequence"/>
</dbReference>
<dbReference type="Gene3D" id="3.90.550.10">
    <property type="entry name" value="Spore Coat Polysaccharide Biosynthesis Protein SpsA, Chain A"/>
    <property type="match status" value="1"/>
</dbReference>
<gene>
    <name evidence="2" type="ORF">SAMN02745217_02044</name>
</gene>
<dbReference type="RefSeq" id="WP_073588728.1">
    <property type="nucleotide sequence ID" value="NZ_FRFD01000005.1"/>
</dbReference>
<dbReference type="SUPFAM" id="SSF53448">
    <property type="entry name" value="Nucleotide-diphospho-sugar transferases"/>
    <property type="match status" value="1"/>
</dbReference>